<accession>A0AAN9LML1</accession>
<name>A0AAN9LML1_CANGL</name>
<dbReference type="EMBL" id="JAYMYQ010000004">
    <property type="protein sequence ID" value="KAK7338850.1"/>
    <property type="molecule type" value="Genomic_DNA"/>
</dbReference>
<feature type="signal peptide" evidence="1">
    <location>
        <begin position="1"/>
        <end position="24"/>
    </location>
</feature>
<organism evidence="2 3">
    <name type="scientific">Canavalia gladiata</name>
    <name type="common">Sword bean</name>
    <name type="synonym">Dolichos gladiatus</name>
    <dbReference type="NCBI Taxonomy" id="3824"/>
    <lineage>
        <taxon>Eukaryota</taxon>
        <taxon>Viridiplantae</taxon>
        <taxon>Streptophyta</taxon>
        <taxon>Embryophyta</taxon>
        <taxon>Tracheophyta</taxon>
        <taxon>Spermatophyta</taxon>
        <taxon>Magnoliopsida</taxon>
        <taxon>eudicotyledons</taxon>
        <taxon>Gunneridae</taxon>
        <taxon>Pentapetalae</taxon>
        <taxon>rosids</taxon>
        <taxon>fabids</taxon>
        <taxon>Fabales</taxon>
        <taxon>Fabaceae</taxon>
        <taxon>Papilionoideae</taxon>
        <taxon>50 kb inversion clade</taxon>
        <taxon>NPAAA clade</taxon>
        <taxon>indigoferoid/millettioid clade</taxon>
        <taxon>Phaseoleae</taxon>
        <taxon>Canavalia</taxon>
    </lineage>
</organism>
<dbReference type="AlphaFoldDB" id="A0AAN9LML1"/>
<feature type="chain" id="PRO_5042938951" evidence="1">
    <location>
        <begin position="25"/>
        <end position="159"/>
    </location>
</feature>
<keyword evidence="1" id="KW-0732">Signal</keyword>
<proteinExistence type="predicted"/>
<reference evidence="2 3" key="1">
    <citation type="submission" date="2024-01" db="EMBL/GenBank/DDBJ databases">
        <title>The genomes of 5 underutilized Papilionoideae crops provide insights into root nodulation and disease resistanc.</title>
        <authorList>
            <person name="Jiang F."/>
        </authorList>
    </citation>
    <scope>NUCLEOTIDE SEQUENCE [LARGE SCALE GENOMIC DNA]</scope>
    <source>
        <strain evidence="2">LVBAO_FW01</strain>
        <tissue evidence="2">Leaves</tissue>
    </source>
</reference>
<gene>
    <name evidence="2" type="ORF">VNO77_19484</name>
</gene>
<protein>
    <submittedName>
        <fullName evidence="2">Uncharacterized protein</fullName>
    </submittedName>
</protein>
<sequence length="159" mass="17598">MPFWLGSSLLPLIVLFLEKYGLKSLEGITAMPFAWMFGEVRSDDMERLLGILVPKLNSRPLQQDVGVVDYFASGLLAIGQSSTSASTYVGQFIMRGFLNLRLKMGKGVNYPQICDRPNQGMCSCLLTLPDVKGVDNGLFQIRHYTRAYFVACGYPGDGD</sequence>
<keyword evidence="3" id="KW-1185">Reference proteome</keyword>
<comment type="caution">
    <text evidence="2">The sequence shown here is derived from an EMBL/GenBank/DDBJ whole genome shotgun (WGS) entry which is preliminary data.</text>
</comment>
<dbReference type="Proteomes" id="UP001367508">
    <property type="component" value="Unassembled WGS sequence"/>
</dbReference>
<evidence type="ECO:0000313" key="2">
    <source>
        <dbReference type="EMBL" id="KAK7338850.1"/>
    </source>
</evidence>
<evidence type="ECO:0000313" key="3">
    <source>
        <dbReference type="Proteomes" id="UP001367508"/>
    </source>
</evidence>
<evidence type="ECO:0000256" key="1">
    <source>
        <dbReference type="SAM" id="SignalP"/>
    </source>
</evidence>